<dbReference type="EMBL" id="JAMYWD010000007">
    <property type="protein sequence ID" value="KAJ4967305.1"/>
    <property type="molecule type" value="Genomic_DNA"/>
</dbReference>
<comment type="caution">
    <text evidence="1">The sequence shown here is derived from an EMBL/GenBank/DDBJ whole genome shotgun (WGS) entry which is preliminary data.</text>
</comment>
<dbReference type="AlphaFoldDB" id="A0A9Q0QPQ1"/>
<dbReference type="OrthoDB" id="1734141at2759"/>
<keyword evidence="2" id="KW-1185">Reference proteome</keyword>
<gene>
    <name evidence="1" type="ORF">NE237_019154</name>
</gene>
<accession>A0A9Q0QPQ1</accession>
<evidence type="ECO:0000313" key="1">
    <source>
        <dbReference type="EMBL" id="KAJ4967305.1"/>
    </source>
</evidence>
<proteinExistence type="predicted"/>
<organism evidence="1 2">
    <name type="scientific">Protea cynaroides</name>
    <dbReference type="NCBI Taxonomy" id="273540"/>
    <lineage>
        <taxon>Eukaryota</taxon>
        <taxon>Viridiplantae</taxon>
        <taxon>Streptophyta</taxon>
        <taxon>Embryophyta</taxon>
        <taxon>Tracheophyta</taxon>
        <taxon>Spermatophyta</taxon>
        <taxon>Magnoliopsida</taxon>
        <taxon>Proteales</taxon>
        <taxon>Proteaceae</taxon>
        <taxon>Protea</taxon>
    </lineage>
</organism>
<sequence length="119" mass="13064">MEFGIGGGGGSKEENNNSGFVALEGLEPNSAETVGIEKDYGVCLGFSRAFFNSLVDGRKGPEEYWKDVMKDQPMPEVILGLLPSTPGSLFKGKTDRHTPLETQKLGFNSPEHCYYLSWK</sequence>
<reference evidence="1" key="1">
    <citation type="journal article" date="2023" name="Plant J.">
        <title>The genome of the king protea, Protea cynaroides.</title>
        <authorList>
            <person name="Chang J."/>
            <person name="Duong T.A."/>
            <person name="Schoeman C."/>
            <person name="Ma X."/>
            <person name="Roodt D."/>
            <person name="Barker N."/>
            <person name="Li Z."/>
            <person name="Van de Peer Y."/>
            <person name="Mizrachi E."/>
        </authorList>
    </citation>
    <scope>NUCLEOTIDE SEQUENCE</scope>
    <source>
        <tissue evidence="1">Young leaves</tissue>
    </source>
</reference>
<evidence type="ECO:0000313" key="2">
    <source>
        <dbReference type="Proteomes" id="UP001141806"/>
    </source>
</evidence>
<protein>
    <submittedName>
        <fullName evidence="1">Uncharacterized protein</fullName>
    </submittedName>
</protein>
<dbReference type="InterPro" id="IPR024489">
    <property type="entry name" value="Organ_specific_prot"/>
</dbReference>
<dbReference type="Proteomes" id="UP001141806">
    <property type="component" value="Unassembled WGS sequence"/>
</dbReference>
<dbReference type="Pfam" id="PF10950">
    <property type="entry name" value="Organ_specific"/>
    <property type="match status" value="1"/>
</dbReference>
<name>A0A9Q0QPQ1_9MAGN</name>